<dbReference type="AlphaFoldDB" id="A0ABD3R6I1"/>
<dbReference type="GO" id="GO:0016779">
    <property type="term" value="F:nucleotidyltransferase activity"/>
    <property type="evidence" value="ECO:0007669"/>
    <property type="project" value="UniProtKB-KW"/>
</dbReference>
<name>A0ABD3R6I1_9STRA</name>
<evidence type="ECO:0000259" key="4">
    <source>
        <dbReference type="Pfam" id="PF01467"/>
    </source>
</evidence>
<dbReference type="Proteomes" id="UP001530377">
    <property type="component" value="Unassembled WGS sequence"/>
</dbReference>
<keyword evidence="3" id="KW-0812">Transmembrane</keyword>
<keyword evidence="2" id="KW-0548">Nucleotidyltransferase</keyword>
<dbReference type="InterPro" id="IPR004821">
    <property type="entry name" value="Cyt_trans-like"/>
</dbReference>
<dbReference type="Pfam" id="PF01467">
    <property type="entry name" value="CTP_transf_like"/>
    <property type="match status" value="1"/>
</dbReference>
<protein>
    <recommendedName>
        <fullName evidence="4">Cytidyltransferase-like domain-containing protein</fullName>
    </recommendedName>
</protein>
<feature type="domain" description="Cytidyltransferase-like" evidence="4">
    <location>
        <begin position="72"/>
        <end position="221"/>
    </location>
</feature>
<evidence type="ECO:0000256" key="1">
    <source>
        <dbReference type="ARBA" id="ARBA00022679"/>
    </source>
</evidence>
<keyword evidence="3" id="KW-1133">Transmembrane helix</keyword>
<feature type="transmembrane region" description="Helical" evidence="3">
    <location>
        <begin position="21"/>
        <end position="41"/>
    </location>
</feature>
<dbReference type="NCBIfam" id="TIGR00125">
    <property type="entry name" value="cyt_tran_rel"/>
    <property type="match status" value="1"/>
</dbReference>
<keyword evidence="6" id="KW-1185">Reference proteome</keyword>
<keyword evidence="1" id="KW-0808">Transferase</keyword>
<dbReference type="Gene3D" id="3.40.50.620">
    <property type="entry name" value="HUPs"/>
    <property type="match status" value="1"/>
</dbReference>
<organism evidence="5 6">
    <name type="scientific">Cyclostephanos tholiformis</name>
    <dbReference type="NCBI Taxonomy" id="382380"/>
    <lineage>
        <taxon>Eukaryota</taxon>
        <taxon>Sar</taxon>
        <taxon>Stramenopiles</taxon>
        <taxon>Ochrophyta</taxon>
        <taxon>Bacillariophyta</taxon>
        <taxon>Coscinodiscophyceae</taxon>
        <taxon>Thalassiosirophycidae</taxon>
        <taxon>Stephanodiscales</taxon>
        <taxon>Stephanodiscaceae</taxon>
        <taxon>Cyclostephanos</taxon>
    </lineage>
</organism>
<evidence type="ECO:0000313" key="6">
    <source>
        <dbReference type="Proteomes" id="UP001530377"/>
    </source>
</evidence>
<evidence type="ECO:0000256" key="2">
    <source>
        <dbReference type="ARBA" id="ARBA00022695"/>
    </source>
</evidence>
<dbReference type="PANTHER" id="PTHR21342:SF1">
    <property type="entry name" value="PHOSPHOPANTETHEINE ADENYLYLTRANSFERASE"/>
    <property type="match status" value="1"/>
</dbReference>
<evidence type="ECO:0000313" key="5">
    <source>
        <dbReference type="EMBL" id="KAL3808503.1"/>
    </source>
</evidence>
<dbReference type="InterPro" id="IPR014729">
    <property type="entry name" value="Rossmann-like_a/b/a_fold"/>
</dbReference>
<reference evidence="5 6" key="1">
    <citation type="submission" date="2024-10" db="EMBL/GenBank/DDBJ databases">
        <title>Updated reference genomes for cyclostephanoid diatoms.</title>
        <authorList>
            <person name="Roberts W.R."/>
            <person name="Alverson A.J."/>
        </authorList>
    </citation>
    <scope>NUCLEOTIDE SEQUENCE [LARGE SCALE GENOMIC DNA]</scope>
    <source>
        <strain evidence="5 6">AJA228-03</strain>
    </source>
</reference>
<dbReference type="SUPFAM" id="SSF52374">
    <property type="entry name" value="Nucleotidylyl transferase"/>
    <property type="match status" value="1"/>
</dbReference>
<keyword evidence="3" id="KW-0472">Membrane</keyword>
<evidence type="ECO:0000256" key="3">
    <source>
        <dbReference type="SAM" id="Phobius"/>
    </source>
</evidence>
<comment type="caution">
    <text evidence="5">The sequence shown here is derived from an EMBL/GenBank/DDBJ whole genome shotgun (WGS) entry which is preliminary data.</text>
</comment>
<proteinExistence type="predicted"/>
<sequence length="266" mass="29899">MAFQALVVKSGTKMSIAIMMFYYAIAATSAISIIAICILVYRVAFPTILSFPWSLPSENSRKRKEERKMTVVFAGSFNPPHWGHLVMIRYLADRYGRVICCIGVNPDKKYDVTPQTRARILRNMLVGSGSGVGVGKDGTTTSCDNVRVEVVTGYIWRYARTQNASLFFRGIRTWAADGPEERKLQLLNSWGPLLLGRIWPMRTIFLEGDPKYRDVSSTRTRMICGNVRRRREGRGNSAKNDDDDELSQLVPLCVLDDIVDAYGTVA</sequence>
<accession>A0ABD3R6I1</accession>
<dbReference type="PANTHER" id="PTHR21342">
    <property type="entry name" value="PHOSPHOPANTETHEINE ADENYLYLTRANSFERASE"/>
    <property type="match status" value="1"/>
</dbReference>
<dbReference type="EMBL" id="JALLPB020000500">
    <property type="protein sequence ID" value="KAL3808503.1"/>
    <property type="molecule type" value="Genomic_DNA"/>
</dbReference>
<gene>
    <name evidence="5" type="ORF">ACHAXA_008324</name>
</gene>